<keyword evidence="3" id="KW-0407">Ion channel</keyword>
<feature type="domain" description="Potassium channel" evidence="2">
    <location>
        <begin position="53"/>
        <end position="98"/>
    </location>
</feature>
<organism evidence="3 4">
    <name type="scientific">Cognatilysobacter bugurensis</name>
    <dbReference type="NCBI Taxonomy" id="543356"/>
    <lineage>
        <taxon>Bacteria</taxon>
        <taxon>Pseudomonadati</taxon>
        <taxon>Pseudomonadota</taxon>
        <taxon>Gammaproteobacteria</taxon>
        <taxon>Lysobacterales</taxon>
        <taxon>Lysobacteraceae</taxon>
        <taxon>Cognatilysobacter</taxon>
    </lineage>
</organism>
<dbReference type="RefSeq" id="WP_189457547.1">
    <property type="nucleotide sequence ID" value="NZ_BMYD01000005.1"/>
</dbReference>
<evidence type="ECO:0000256" key="1">
    <source>
        <dbReference type="SAM" id="Phobius"/>
    </source>
</evidence>
<dbReference type="Proteomes" id="UP000646426">
    <property type="component" value="Unassembled WGS sequence"/>
</dbReference>
<dbReference type="Gene3D" id="3.40.50.720">
    <property type="entry name" value="NAD(P)-binding Rossmann-like Domain"/>
    <property type="match status" value="1"/>
</dbReference>
<keyword evidence="4" id="KW-1185">Reference proteome</keyword>
<dbReference type="EMBL" id="BMYD01000005">
    <property type="protein sequence ID" value="GHA87681.1"/>
    <property type="molecule type" value="Genomic_DNA"/>
</dbReference>
<feature type="transmembrane region" description="Helical" evidence="1">
    <location>
        <begin position="77"/>
        <end position="106"/>
    </location>
</feature>
<dbReference type="GO" id="GO:0034220">
    <property type="term" value="P:monoatomic ion transmembrane transport"/>
    <property type="evidence" value="ECO:0007669"/>
    <property type="project" value="UniProtKB-KW"/>
</dbReference>
<keyword evidence="1" id="KW-1133">Transmembrane helix</keyword>
<dbReference type="PANTHER" id="PTHR43833">
    <property type="entry name" value="POTASSIUM CHANNEL PROTEIN 2-RELATED-RELATED"/>
    <property type="match status" value="1"/>
</dbReference>
<evidence type="ECO:0000313" key="3">
    <source>
        <dbReference type="EMBL" id="GHA87681.1"/>
    </source>
</evidence>
<dbReference type="InterPro" id="IPR050721">
    <property type="entry name" value="Trk_Ktr_HKT_K-transport"/>
</dbReference>
<dbReference type="Gene3D" id="1.10.287.70">
    <property type="match status" value="1"/>
</dbReference>
<comment type="caution">
    <text evidence="3">The sequence shown here is derived from an EMBL/GenBank/DDBJ whole genome shotgun (WGS) entry which is preliminary data.</text>
</comment>
<dbReference type="SUPFAM" id="SSF81324">
    <property type="entry name" value="Voltage-gated potassium channels"/>
    <property type="match status" value="1"/>
</dbReference>
<name>A0A918T3U6_9GAMM</name>
<keyword evidence="3" id="KW-0406">Ion transport</keyword>
<dbReference type="PANTHER" id="PTHR43833:SF9">
    <property type="entry name" value="POTASSIUM CHANNEL PROTEIN YUGO-RELATED"/>
    <property type="match status" value="1"/>
</dbReference>
<dbReference type="InterPro" id="IPR013099">
    <property type="entry name" value="K_chnl_dom"/>
</dbReference>
<accession>A0A918T3U6</accession>
<keyword evidence="1" id="KW-0472">Membrane</keyword>
<evidence type="ECO:0000259" key="2">
    <source>
        <dbReference type="Pfam" id="PF07885"/>
    </source>
</evidence>
<proteinExistence type="predicted"/>
<dbReference type="AlphaFoldDB" id="A0A918T3U6"/>
<gene>
    <name evidence="3" type="ORF">GCM10007067_27120</name>
</gene>
<dbReference type="Pfam" id="PF07885">
    <property type="entry name" value="Ion_trans_2"/>
    <property type="match status" value="1"/>
</dbReference>
<sequence length="354" mass="38360">MFVLGRLVRALRAHVRRLSWAMLLAALALHMLSAWALLAFAGEAKLLGIDAYPYWYMTTATTIGYGDLSPSTTAGRYIVAFFVMPGAVALFASALGKASATLLNFWRRHQMGRMGYADMRGHTVLVGWRGRESARLVQLLLSDCSTDDEGIVLVAEGIAENPLPDRMRFVAVESYADFDGYERAALARAARAIVHCGSDDQTLAAVFAVMAQLPAEPRPHVVAHFDGDTAARLVRSHYPCVECTRPLHVDVIARAAQDAGSSLVATQWLSAGGATQFSLPVPDDVGAPEAHRIAEAFRAQSALWIGYRAPGADEPVLNPREHDRVPAGSMLYYLADARIDSARLRWPAAATEAA</sequence>
<evidence type="ECO:0000313" key="4">
    <source>
        <dbReference type="Proteomes" id="UP000646426"/>
    </source>
</evidence>
<protein>
    <submittedName>
        <fullName evidence="3">Potassium channel protein</fullName>
    </submittedName>
</protein>
<keyword evidence="1" id="KW-0812">Transmembrane</keyword>
<reference evidence="3" key="2">
    <citation type="submission" date="2020-09" db="EMBL/GenBank/DDBJ databases">
        <authorList>
            <person name="Sun Q."/>
            <person name="Kim S."/>
        </authorList>
    </citation>
    <scope>NUCLEOTIDE SEQUENCE</scope>
    <source>
        <strain evidence="3">KCTC 23077</strain>
    </source>
</reference>
<reference evidence="3" key="1">
    <citation type="journal article" date="2014" name="Int. J. Syst. Evol. Microbiol.">
        <title>Complete genome sequence of Corynebacterium casei LMG S-19264T (=DSM 44701T), isolated from a smear-ripened cheese.</title>
        <authorList>
            <consortium name="US DOE Joint Genome Institute (JGI-PGF)"/>
            <person name="Walter F."/>
            <person name="Albersmeier A."/>
            <person name="Kalinowski J."/>
            <person name="Ruckert C."/>
        </authorList>
    </citation>
    <scope>NUCLEOTIDE SEQUENCE</scope>
    <source>
        <strain evidence="3">KCTC 23077</strain>
    </source>
</reference>
<keyword evidence="3" id="KW-0813">Transport</keyword>